<keyword evidence="1" id="KW-0472">Membrane</keyword>
<feature type="transmembrane region" description="Helical" evidence="1">
    <location>
        <begin position="6"/>
        <end position="27"/>
    </location>
</feature>
<dbReference type="AlphaFoldDB" id="A0A7D6V960"/>
<keyword evidence="3" id="KW-1185">Reference proteome</keyword>
<gene>
    <name evidence="2" type="ORF">H0264_29980</name>
</gene>
<evidence type="ECO:0000313" key="3">
    <source>
        <dbReference type="Proteomes" id="UP000515512"/>
    </source>
</evidence>
<protein>
    <submittedName>
        <fullName evidence="2">Uncharacterized protein</fullName>
    </submittedName>
</protein>
<accession>A0A7D6V960</accession>
<sequence length="83" mass="9229">MPWDIWALLSIFVLCGAVIAWAVWGFVRERRAGGGESLRLLLVGGGHLDVPAVRGRRAGCHRARKSELFWLLVRFGVRMEVGA</sequence>
<dbReference type="KEGG" id="nhu:H0264_29980"/>
<keyword evidence="1" id="KW-0812">Transmembrane</keyword>
<evidence type="ECO:0000256" key="1">
    <source>
        <dbReference type="SAM" id="Phobius"/>
    </source>
</evidence>
<reference evidence="2 3" key="1">
    <citation type="submission" date="2020-07" db="EMBL/GenBank/DDBJ databases">
        <authorList>
            <person name="Zhuang K."/>
            <person name="Ran Y."/>
        </authorList>
    </citation>
    <scope>NUCLEOTIDE SEQUENCE [LARGE SCALE GENOMIC DNA]</scope>
    <source>
        <strain evidence="2 3">WCH-YHL-001</strain>
    </source>
</reference>
<dbReference type="EMBL" id="CP059399">
    <property type="protein sequence ID" value="QLY29453.1"/>
    <property type="molecule type" value="Genomic_DNA"/>
</dbReference>
<name>A0A7D6V960_9NOCA</name>
<proteinExistence type="predicted"/>
<dbReference type="Proteomes" id="UP000515512">
    <property type="component" value="Chromosome"/>
</dbReference>
<dbReference type="RefSeq" id="WP_181580657.1">
    <property type="nucleotide sequence ID" value="NZ_CP059399.1"/>
</dbReference>
<keyword evidence="1" id="KW-1133">Transmembrane helix</keyword>
<evidence type="ECO:0000313" key="2">
    <source>
        <dbReference type="EMBL" id="QLY29453.1"/>
    </source>
</evidence>
<organism evidence="2 3">
    <name type="scientific">Nocardia huaxiensis</name>
    <dbReference type="NCBI Taxonomy" id="2755382"/>
    <lineage>
        <taxon>Bacteria</taxon>
        <taxon>Bacillati</taxon>
        <taxon>Actinomycetota</taxon>
        <taxon>Actinomycetes</taxon>
        <taxon>Mycobacteriales</taxon>
        <taxon>Nocardiaceae</taxon>
        <taxon>Nocardia</taxon>
    </lineage>
</organism>